<keyword evidence="3" id="KW-1185">Reference proteome</keyword>
<evidence type="ECO:0000313" key="3">
    <source>
        <dbReference type="Proteomes" id="UP000237105"/>
    </source>
</evidence>
<organism evidence="2 3">
    <name type="scientific">Parasponia andersonii</name>
    <name type="common">Sponia andersonii</name>
    <dbReference type="NCBI Taxonomy" id="3476"/>
    <lineage>
        <taxon>Eukaryota</taxon>
        <taxon>Viridiplantae</taxon>
        <taxon>Streptophyta</taxon>
        <taxon>Embryophyta</taxon>
        <taxon>Tracheophyta</taxon>
        <taxon>Spermatophyta</taxon>
        <taxon>Magnoliopsida</taxon>
        <taxon>eudicotyledons</taxon>
        <taxon>Gunneridae</taxon>
        <taxon>Pentapetalae</taxon>
        <taxon>rosids</taxon>
        <taxon>fabids</taxon>
        <taxon>Rosales</taxon>
        <taxon>Cannabaceae</taxon>
        <taxon>Parasponia</taxon>
    </lineage>
</organism>
<dbReference type="AlphaFoldDB" id="A0A2P5BXQ6"/>
<feature type="compositionally biased region" description="Polar residues" evidence="1">
    <location>
        <begin position="82"/>
        <end position="94"/>
    </location>
</feature>
<dbReference type="PROSITE" id="PS51257">
    <property type="entry name" value="PROKAR_LIPOPROTEIN"/>
    <property type="match status" value="1"/>
</dbReference>
<comment type="caution">
    <text evidence="2">The sequence shown here is derived from an EMBL/GenBank/DDBJ whole genome shotgun (WGS) entry which is preliminary data.</text>
</comment>
<feature type="region of interest" description="Disordered" evidence="1">
    <location>
        <begin position="61"/>
        <end position="113"/>
    </location>
</feature>
<dbReference type="OrthoDB" id="10285008at2759"/>
<dbReference type="EMBL" id="JXTB01000205">
    <property type="protein sequence ID" value="PON53560.1"/>
    <property type="molecule type" value="Genomic_DNA"/>
</dbReference>
<feature type="compositionally biased region" description="Basic residues" evidence="1">
    <location>
        <begin position="102"/>
        <end position="113"/>
    </location>
</feature>
<gene>
    <name evidence="2" type="ORF">PanWU01x14_201180</name>
</gene>
<name>A0A2P5BXQ6_PARAD</name>
<evidence type="ECO:0000256" key="1">
    <source>
        <dbReference type="SAM" id="MobiDB-lite"/>
    </source>
</evidence>
<evidence type="ECO:0000313" key="2">
    <source>
        <dbReference type="EMBL" id="PON53560.1"/>
    </source>
</evidence>
<proteinExistence type="predicted"/>
<reference evidence="3" key="1">
    <citation type="submission" date="2016-06" db="EMBL/GenBank/DDBJ databases">
        <title>Parallel loss of symbiosis genes in relatives of nitrogen-fixing non-legume Parasponia.</title>
        <authorList>
            <person name="Van Velzen R."/>
            <person name="Holmer R."/>
            <person name="Bu F."/>
            <person name="Rutten L."/>
            <person name="Van Zeijl A."/>
            <person name="Liu W."/>
            <person name="Santuari L."/>
            <person name="Cao Q."/>
            <person name="Sharma T."/>
            <person name="Shen D."/>
            <person name="Roswanjaya Y."/>
            <person name="Wardhani T."/>
            <person name="Kalhor M.S."/>
            <person name="Jansen J."/>
            <person name="Van den Hoogen J."/>
            <person name="Gungor B."/>
            <person name="Hartog M."/>
            <person name="Hontelez J."/>
            <person name="Verver J."/>
            <person name="Yang W.-C."/>
            <person name="Schijlen E."/>
            <person name="Repin R."/>
            <person name="Schilthuizen M."/>
            <person name="Schranz E."/>
            <person name="Heidstra R."/>
            <person name="Miyata K."/>
            <person name="Fedorova E."/>
            <person name="Kohlen W."/>
            <person name="Bisseling T."/>
            <person name="Smit S."/>
            <person name="Geurts R."/>
        </authorList>
    </citation>
    <scope>NUCLEOTIDE SEQUENCE [LARGE SCALE GENOMIC DNA]</scope>
    <source>
        <strain evidence="3">cv. WU1-14</strain>
    </source>
</reference>
<dbReference type="Proteomes" id="UP000237105">
    <property type="component" value="Unassembled WGS sequence"/>
</dbReference>
<accession>A0A2P5BXQ6</accession>
<protein>
    <submittedName>
        <fullName evidence="2">Uncharacterized protein</fullName>
    </submittedName>
</protein>
<sequence>MPKLAEHNCLRQVGHAGGGGSCAIAITTTGSFRIPSLRTQIPIVMAGNALIQVVRYHRHRRLRKPGGHQIPQCHSNRKEASINRTNSQKINQPCPNRETISKKKKKKKAQFNR</sequence>